<feature type="coiled-coil region" evidence="1">
    <location>
        <begin position="4"/>
        <end position="61"/>
    </location>
</feature>
<organism evidence="2 3">
    <name type="scientific">Pseudanabaena frigida</name>
    <dbReference type="NCBI Taxonomy" id="945775"/>
    <lineage>
        <taxon>Bacteria</taxon>
        <taxon>Bacillati</taxon>
        <taxon>Cyanobacteriota</taxon>
        <taxon>Cyanophyceae</taxon>
        <taxon>Pseudanabaenales</taxon>
        <taxon>Pseudanabaenaceae</taxon>
        <taxon>Pseudanabaena</taxon>
    </lineage>
</organism>
<proteinExistence type="predicted"/>
<dbReference type="EMBL" id="QBML01000021">
    <property type="protein sequence ID" value="PZO38851.1"/>
    <property type="molecule type" value="Genomic_DNA"/>
</dbReference>
<protein>
    <submittedName>
        <fullName evidence="2">Uncharacterized protein</fullName>
    </submittedName>
</protein>
<reference evidence="2 3" key="1">
    <citation type="submission" date="2018-04" db="EMBL/GenBank/DDBJ databases">
        <authorList>
            <person name="Go L.Y."/>
            <person name="Mitchell J.A."/>
        </authorList>
    </citation>
    <scope>NUCLEOTIDE SEQUENCE [LARGE SCALE GENOMIC DNA]</scope>
    <source>
        <strain evidence="2">ULC066bin1</strain>
    </source>
</reference>
<evidence type="ECO:0000313" key="3">
    <source>
        <dbReference type="Proteomes" id="UP000249467"/>
    </source>
</evidence>
<keyword evidence="1" id="KW-0175">Coiled coil</keyword>
<reference evidence="2 3" key="2">
    <citation type="submission" date="2018-06" db="EMBL/GenBank/DDBJ databases">
        <title>Metagenomic assembly of (sub)arctic Cyanobacteria and their associated microbiome from non-axenic cultures.</title>
        <authorList>
            <person name="Baurain D."/>
        </authorList>
    </citation>
    <scope>NUCLEOTIDE SEQUENCE [LARGE SCALE GENOMIC DNA]</scope>
    <source>
        <strain evidence="2">ULC066bin1</strain>
    </source>
</reference>
<name>A0A2W4XTY6_9CYAN</name>
<evidence type="ECO:0000313" key="2">
    <source>
        <dbReference type="EMBL" id="PZO38851.1"/>
    </source>
</evidence>
<accession>A0A2W4XTY6</accession>
<gene>
    <name evidence="2" type="ORF">DCF19_15370</name>
</gene>
<dbReference type="InterPro" id="IPR027417">
    <property type="entry name" value="P-loop_NTPase"/>
</dbReference>
<dbReference type="Proteomes" id="UP000249467">
    <property type="component" value="Unassembled WGS sequence"/>
</dbReference>
<sequence length="1028" mass="119561">MIERADLEQALKKARKILGVLEEQAAGYSSLTIPAHLKVELDDKREEVANLEKQLSDSGKRFPRIQGLTLLGEKIAQGAFREYLSSEKLPYYSRSAHLSIDPAPENVAIPDEVALLQRLDSRDLTGLIITGSGGFGKTRLMLEIGRLALADNWLVFRVRERLKADGIYQLAETIEPSQKVLLLIDYVETQQDFAELLETMNELNEDEDFQFKYIANCRTTHYPSIRDIYKHQQVDLSPDKALDWFKRYRRETVRHILQGSGLGATDDYLLLCRDTPILAVFLAYLHSCERNADLASLVGEYSFGQWLIKRIRLSFQTPQIEKKLAFLIAQFPLNDAVAETIYRGDYHQLFNNLANDGWIEQEELSMDLSVDCTWVTIHDVLADQILTHYLESNSKTTELFVCELLEFAVQVGSLRSTLYTLQRLIGLPQLNRLDWLKILNQQMLRTPLTWKETRDVLIRNSLLSSIQTLSLLDRHEPVWEGIETEIDFQNSLAWNIRQYLSETGSHSDNSISITLTKWIEKSIPQISRTNLLLNWGLKLCPEIVQEAALNWITIYPRKFQTHYLLVAWLESDLPSEAISFAVQQWCDQFPLDDHLSFVYKSWLDAGGDKEWIQSHLSDWLSLHATALEARFVYKSWLDAGGGKERIQSHLFDWLSLYATTLETSFVYQSWLDAGGDKERIQSHLFDWLSLHATASESQFVYQSWLDVRGDKERIQSHLFDWLSLHATALEAQFVYKSWLDAGGDKERIQSHLFDWLSLYATALEADFVYKSWLDAGGDLQLIRSPLIQWLEQNQDYAEIDYICNAWLKAGGEFEIVREAAINWFNRNWQNENATFLMQSLLRERSLPFETLTCTLKWCQKFPNNQSSLYQFNHLGSRLFQDELAEDVYSAAEAILTLLIDRRDLLERVQAQIYRTFSFVIAARSLQTESFQDKVDNLFIQWLKNPISFGNLNTHPNNQRQPYFKRFINLIVLKKLDIEQDRDCLERFLKWINLWESNNKESIRKSLDYLKDNYPDPDLWQIVQFESES</sequence>
<comment type="caution">
    <text evidence="2">The sequence shown here is derived from an EMBL/GenBank/DDBJ whole genome shotgun (WGS) entry which is preliminary data.</text>
</comment>
<evidence type="ECO:0000256" key="1">
    <source>
        <dbReference type="SAM" id="Coils"/>
    </source>
</evidence>
<dbReference type="SUPFAM" id="SSF52540">
    <property type="entry name" value="P-loop containing nucleoside triphosphate hydrolases"/>
    <property type="match status" value="1"/>
</dbReference>
<dbReference type="AlphaFoldDB" id="A0A2W4XTY6"/>